<dbReference type="Gene3D" id="1.10.1220.10">
    <property type="entry name" value="Met repressor-like"/>
    <property type="match status" value="1"/>
</dbReference>
<protein>
    <submittedName>
        <fullName evidence="1">Uncharacterized protein</fullName>
    </submittedName>
</protein>
<dbReference type="EMBL" id="FXTM01000017">
    <property type="protein sequence ID" value="SMO66149.1"/>
    <property type="molecule type" value="Genomic_DNA"/>
</dbReference>
<dbReference type="InterPro" id="IPR013321">
    <property type="entry name" value="Arc_rbn_hlx_hlx"/>
</dbReference>
<dbReference type="GO" id="GO:0006355">
    <property type="term" value="P:regulation of DNA-templated transcription"/>
    <property type="evidence" value="ECO:0007669"/>
    <property type="project" value="InterPro"/>
</dbReference>
<reference evidence="1 2" key="1">
    <citation type="submission" date="2017-05" db="EMBL/GenBank/DDBJ databases">
        <authorList>
            <person name="Varghese N."/>
            <person name="Submissions S."/>
        </authorList>
    </citation>
    <scope>NUCLEOTIDE SEQUENCE [LARGE SCALE GENOMIC DNA]</scope>
    <source>
        <strain evidence="1 2">DSM 16304</strain>
    </source>
</reference>
<dbReference type="RefSeq" id="WP_142935816.1">
    <property type="nucleotide sequence ID" value="NZ_FXTM01000017.1"/>
</dbReference>
<accession>A0A521D3A4</accession>
<dbReference type="Proteomes" id="UP000317315">
    <property type="component" value="Unassembled WGS sequence"/>
</dbReference>
<name>A0A521D3A4_9BACT</name>
<sequence>MGIVKKTVSLPQSLYREVERIESSKNFSKVVQRALKEYLEKRKREKILSFAGSLRDWEVEDGREFVEKLREEEIEAERERESSWDT</sequence>
<gene>
    <name evidence="1" type="ORF">SAMN06269117_1172</name>
</gene>
<proteinExistence type="predicted"/>
<evidence type="ECO:0000313" key="2">
    <source>
        <dbReference type="Proteomes" id="UP000317315"/>
    </source>
</evidence>
<evidence type="ECO:0000313" key="1">
    <source>
        <dbReference type="EMBL" id="SMO66149.1"/>
    </source>
</evidence>
<keyword evidence="2" id="KW-1185">Reference proteome</keyword>
<dbReference type="AlphaFoldDB" id="A0A521D3A4"/>
<dbReference type="OrthoDB" id="15529at2"/>
<organism evidence="1 2">
    <name type="scientific">Balnearium lithotrophicum</name>
    <dbReference type="NCBI Taxonomy" id="223788"/>
    <lineage>
        <taxon>Bacteria</taxon>
        <taxon>Pseudomonadati</taxon>
        <taxon>Aquificota</taxon>
        <taxon>Aquificia</taxon>
        <taxon>Desulfurobacteriales</taxon>
        <taxon>Desulfurobacteriaceae</taxon>
        <taxon>Balnearium</taxon>
    </lineage>
</organism>